<keyword evidence="1" id="KW-1133">Transmembrane helix</keyword>
<organism evidence="2 3">
    <name type="scientific">Rhizophagus irregularis</name>
    <dbReference type="NCBI Taxonomy" id="588596"/>
    <lineage>
        <taxon>Eukaryota</taxon>
        <taxon>Fungi</taxon>
        <taxon>Fungi incertae sedis</taxon>
        <taxon>Mucoromycota</taxon>
        <taxon>Glomeromycotina</taxon>
        <taxon>Glomeromycetes</taxon>
        <taxon>Glomerales</taxon>
        <taxon>Glomeraceae</taxon>
        <taxon>Rhizophagus</taxon>
    </lineage>
</organism>
<keyword evidence="1" id="KW-0812">Transmembrane</keyword>
<evidence type="ECO:0000256" key="1">
    <source>
        <dbReference type="SAM" id="Phobius"/>
    </source>
</evidence>
<name>A0A915ZQU1_9GLOM</name>
<reference evidence="2" key="1">
    <citation type="submission" date="2020-05" db="EMBL/GenBank/DDBJ databases">
        <authorList>
            <person name="Rincon C."/>
            <person name="Sanders R I."/>
            <person name="Robbins C."/>
            <person name="Chaturvedi A."/>
        </authorList>
    </citation>
    <scope>NUCLEOTIDE SEQUENCE</scope>
    <source>
        <strain evidence="2">CHB12</strain>
    </source>
</reference>
<accession>A0A915ZQU1</accession>
<evidence type="ECO:0000313" key="2">
    <source>
        <dbReference type="EMBL" id="CAB5387480.1"/>
    </source>
</evidence>
<feature type="transmembrane region" description="Helical" evidence="1">
    <location>
        <begin position="6"/>
        <end position="27"/>
    </location>
</feature>
<dbReference type="OrthoDB" id="2152535at2759"/>
<protein>
    <submittedName>
        <fullName evidence="2">Uncharacterized protein</fullName>
    </submittedName>
</protein>
<dbReference type="AlphaFoldDB" id="A0A915ZQU1"/>
<dbReference type="Proteomes" id="UP000684084">
    <property type="component" value="Unassembled WGS sequence"/>
</dbReference>
<keyword evidence="1" id="KW-0472">Membrane</keyword>
<gene>
    <name evidence="2" type="ORF">CHRIB12_LOCUS20171</name>
</gene>
<feature type="transmembrane region" description="Helical" evidence="1">
    <location>
        <begin position="142"/>
        <end position="161"/>
    </location>
</feature>
<proteinExistence type="predicted"/>
<dbReference type="VEuPathDB" id="FungiDB:RhiirFUN_003364"/>
<feature type="transmembrane region" description="Helical" evidence="1">
    <location>
        <begin position="108"/>
        <end position="130"/>
    </location>
</feature>
<dbReference type="EMBL" id="CAGKOT010000058">
    <property type="protein sequence ID" value="CAB5387480.1"/>
    <property type="molecule type" value="Genomic_DNA"/>
</dbReference>
<comment type="caution">
    <text evidence="2">The sequence shown here is derived from an EMBL/GenBank/DDBJ whole genome shotgun (WGS) entry which is preliminary data.</text>
</comment>
<evidence type="ECO:0000313" key="3">
    <source>
        <dbReference type="Proteomes" id="UP000684084"/>
    </source>
</evidence>
<sequence length="187" mass="21092">MKTPGRSPNTVIILIIFDLVMDLLFSVRVREVEWLYIPNTVILLISLAINTLFVLYLSRELHSLGSNVNSVVLLFFTLLSCADVETLNILQSYKFFGSKFSDSTARKIFWVACLGIFVEDIPQISIQILYFLTVGYYDTLTSLSLVSSCTTIAVHVIGRVFNIKEAICPKRLDDSEESSRLNIIIAK</sequence>
<feature type="transmembrane region" description="Helical" evidence="1">
    <location>
        <begin position="68"/>
        <end position="87"/>
    </location>
</feature>
<feature type="transmembrane region" description="Helical" evidence="1">
    <location>
        <begin position="34"/>
        <end position="56"/>
    </location>
</feature>